<dbReference type="InterPro" id="IPR044189">
    <property type="entry name" value="XPO4/7-like"/>
</dbReference>
<dbReference type="Gene3D" id="1.25.10.10">
    <property type="entry name" value="Leucine-rich Repeat Variant"/>
    <property type="match status" value="1"/>
</dbReference>
<accession>F2DTR0</accession>
<evidence type="ECO:0000256" key="5">
    <source>
        <dbReference type="ARBA" id="ARBA00022490"/>
    </source>
</evidence>
<feature type="domain" description="Exportin-7/Ran-binding protein 17 TPR repeats" evidence="8">
    <location>
        <begin position="526"/>
        <end position="747"/>
    </location>
</feature>
<dbReference type="GO" id="GO:0015031">
    <property type="term" value="P:protein transport"/>
    <property type="evidence" value="ECO:0007669"/>
    <property type="project" value="UniProtKB-KW"/>
</dbReference>
<organism evidence="9">
    <name type="scientific">Hordeum vulgare subsp. vulgare</name>
    <name type="common">Domesticated barley</name>
    <dbReference type="NCBI Taxonomy" id="112509"/>
    <lineage>
        <taxon>Eukaryota</taxon>
        <taxon>Viridiplantae</taxon>
        <taxon>Streptophyta</taxon>
        <taxon>Embryophyta</taxon>
        <taxon>Tracheophyta</taxon>
        <taxon>Spermatophyta</taxon>
        <taxon>Magnoliopsida</taxon>
        <taxon>Liliopsida</taxon>
        <taxon>Poales</taxon>
        <taxon>Poaceae</taxon>
        <taxon>BOP clade</taxon>
        <taxon>Pooideae</taxon>
        <taxon>Triticodae</taxon>
        <taxon>Triticeae</taxon>
        <taxon>Hordeinae</taxon>
        <taxon>Hordeum</taxon>
    </lineage>
</organism>
<evidence type="ECO:0000313" key="9">
    <source>
        <dbReference type="EMBL" id="BAJ98481.1"/>
    </source>
</evidence>
<evidence type="ECO:0000256" key="1">
    <source>
        <dbReference type="ARBA" id="ARBA00004123"/>
    </source>
</evidence>
<evidence type="ECO:0000256" key="3">
    <source>
        <dbReference type="ARBA" id="ARBA00009466"/>
    </source>
</evidence>
<keyword evidence="5" id="KW-0963">Cytoplasm</keyword>
<comment type="subcellular location">
    <subcellularLocation>
        <location evidence="2">Cytoplasm</location>
    </subcellularLocation>
    <subcellularLocation>
        <location evidence="1">Nucleus</location>
    </subcellularLocation>
</comment>
<sequence>MDQETLKRVEALCETSLSSSSHQDRARADRALAQAFPTFSAKDAETLRQANAASPTHANERLLPFNAESPLQGLLHACALLEATGNVYAATFAVSHIKELVNNHYAILSEAEKVQLMTFAVKFISEKPTAPRGVLVQLAQAISSMLKIGWFDAEPLQETVVEITQLMHASIAHQLAAAYVLETLVVDMNAQNATARASKRRKAEVAFRDGKLISVFQSGVQMLHRLLGNALSFSSAPERALYLDQAVSLVRACLNYDFIGTSPDESAEDTATLQIPTSWRPLLDETFVQLLFAAYRQFAAPDGGPTSPHSPSSSPVRLTSGRTFVESSSGDASAAARVMECIALTCAVRRSLFAEDARARWAGTIMRELGVVLVQGLGMQSSEAYHEVCKALARFRTTYTLSELATCGTPGAPQPVGMAKSGSTGTLDKKLATIPGAVNAVKTTSASDATVATPEFTAWLRAVAEFSAKGFASVTWSPQSDPYLLLFWEKCATATCPCEELLDQCSGHVAQAYITAQVKDVARMLQEDDDPFEEEDVLLANLETWAKFARRTYDLNVAYVQSSYMGLFRQYQAARTPVLEAQLTLVIFVIASMIGARIPYQSTEAHDKLDGELCVLALDALQAQSRSSANDPNYASRVESAMLFFFNSYRKSYVGESAYRTSKLYGPLTERYGIDDQERFMVLICEQLVRIIRGPPHPAGPTSEAGKRRIQLFQRAVQLLSEMSAGYVTVKLMAKMDIIRNLCSDHAVPMLEVAPQLRVLYYKTVAHLTFAEDSPKDQFTAFLSPFEAKFAALAQVVCGSSNPAAQLSQPAARATLVGLFRDLRGSLFKIDTKANFAIFWEWIYPAKVEVIRLAMQAIGDDPVSSNALLKFFVELSFNRTNRHIFDTNSVAGILLFRESSQLLQIYAQHALSIQFSEQTAYDRLYKGVTSCLKILRYSLNGGYVNYGVLGLYGDPALDHALQSVAALLSRVTVPAIMAHPKMSLAYFELIETISQPSNLQLVTRNSFPPQFFTHMGEALAEGLKAATITQPCNAIDNLATFLVTEQIRMNERAAAAMSGSPVVGGGGRLSMSPTGSPAGVGGAGEVHCVVEAFAQMPEVLPYWLALILNAVLLEEPNIRWSMTRSLIPLIMLKREFFESYCVNLVRAQLPARQEATAALIGDLLKEIEFNLTSKMRDKMTSNIDTFRREVLNQSLSLVAPSWQL</sequence>
<dbReference type="InterPro" id="IPR011989">
    <property type="entry name" value="ARM-like"/>
</dbReference>
<keyword evidence="6" id="KW-0653">Protein transport</keyword>
<reference evidence="9" key="1">
    <citation type="journal article" date="2011" name="Plant Physiol.">
        <title>Comprehensive sequence analysis of 24,783 barley full-length cDNAs derived from 12 clone libraries.</title>
        <authorList>
            <person name="Matsumoto T."/>
            <person name="Tanaka T."/>
            <person name="Sakai H."/>
            <person name="Amano N."/>
            <person name="Kanamori H."/>
            <person name="Kurita K."/>
            <person name="Kikuta A."/>
            <person name="Kamiya K."/>
            <person name="Yamamoto M."/>
            <person name="Ikawa H."/>
            <person name="Fujii N."/>
            <person name="Hori K."/>
            <person name="Itoh T."/>
            <person name="Sato K."/>
        </authorList>
    </citation>
    <scope>NUCLEOTIDE SEQUENCE</scope>
    <source>
        <tissue evidence="9">Shoot and root</tissue>
    </source>
</reference>
<dbReference type="SUPFAM" id="SSF48371">
    <property type="entry name" value="ARM repeat"/>
    <property type="match status" value="1"/>
</dbReference>
<evidence type="ECO:0000256" key="6">
    <source>
        <dbReference type="ARBA" id="ARBA00022927"/>
    </source>
</evidence>
<evidence type="ECO:0000259" key="8">
    <source>
        <dbReference type="Pfam" id="PF25795"/>
    </source>
</evidence>
<dbReference type="PANTHER" id="PTHR12596:SF2">
    <property type="entry name" value="EXPORTIN-7 ISOFORM X1"/>
    <property type="match status" value="1"/>
</dbReference>
<proteinExistence type="evidence at transcript level"/>
<dbReference type="GO" id="GO:0005737">
    <property type="term" value="C:cytoplasm"/>
    <property type="evidence" value="ECO:0007669"/>
    <property type="project" value="UniProtKB-SubCell"/>
</dbReference>
<comment type="similarity">
    <text evidence="3">Belongs to the exportin family.</text>
</comment>
<dbReference type="Pfam" id="PF25795">
    <property type="entry name" value="TPR_XPO7"/>
    <property type="match status" value="1"/>
</dbReference>
<dbReference type="AlphaFoldDB" id="F2DTR0"/>
<dbReference type="GO" id="GO:0005634">
    <property type="term" value="C:nucleus"/>
    <property type="evidence" value="ECO:0007669"/>
    <property type="project" value="UniProtKB-SubCell"/>
</dbReference>
<keyword evidence="4" id="KW-0813">Transport</keyword>
<evidence type="ECO:0000256" key="4">
    <source>
        <dbReference type="ARBA" id="ARBA00022448"/>
    </source>
</evidence>
<evidence type="ECO:0000256" key="2">
    <source>
        <dbReference type="ARBA" id="ARBA00004496"/>
    </source>
</evidence>
<dbReference type="InterPro" id="IPR016024">
    <property type="entry name" value="ARM-type_fold"/>
</dbReference>
<dbReference type="GO" id="GO:0005049">
    <property type="term" value="F:nuclear export signal receptor activity"/>
    <property type="evidence" value="ECO:0007669"/>
    <property type="project" value="InterPro"/>
</dbReference>
<evidence type="ECO:0000256" key="7">
    <source>
        <dbReference type="ARBA" id="ARBA00023242"/>
    </source>
</evidence>
<keyword evidence="7" id="KW-0539">Nucleus</keyword>
<protein>
    <submittedName>
        <fullName evidence="9">Predicted protein</fullName>
    </submittedName>
</protein>
<dbReference type="PANTHER" id="PTHR12596">
    <property type="entry name" value="EXPORTIN 4,7-RELATED"/>
    <property type="match status" value="1"/>
</dbReference>
<name>F2DTR0_HORVV</name>
<dbReference type="EMBL" id="AK367278">
    <property type="protein sequence ID" value="BAJ98481.1"/>
    <property type="molecule type" value="mRNA"/>
</dbReference>
<dbReference type="InterPro" id="IPR057947">
    <property type="entry name" value="TPR_XPO7/RBP17"/>
</dbReference>